<dbReference type="PANTHER" id="PTHR36503">
    <property type="entry name" value="BLR2520 PROTEIN"/>
    <property type="match status" value="1"/>
</dbReference>
<dbReference type="KEGG" id="mri:Mal4_48250"/>
<keyword evidence="3" id="KW-1185">Reference proteome</keyword>
<gene>
    <name evidence="2" type="ORF">Mal4_48250</name>
</gene>
<dbReference type="Gene3D" id="3.10.180.10">
    <property type="entry name" value="2,3-Dihydroxybiphenyl 1,2-Dioxygenase, domain 1"/>
    <property type="match status" value="1"/>
</dbReference>
<dbReference type="OrthoDB" id="9798430at2"/>
<dbReference type="InterPro" id="IPR037523">
    <property type="entry name" value="VOC_core"/>
</dbReference>
<dbReference type="PROSITE" id="PS51819">
    <property type="entry name" value="VOC"/>
    <property type="match status" value="1"/>
</dbReference>
<evidence type="ECO:0000313" key="2">
    <source>
        <dbReference type="EMBL" id="QDU40468.1"/>
    </source>
</evidence>
<evidence type="ECO:0000259" key="1">
    <source>
        <dbReference type="PROSITE" id="PS51819"/>
    </source>
</evidence>
<dbReference type="InterPro" id="IPR029068">
    <property type="entry name" value="Glyas_Bleomycin-R_OHBP_Dase"/>
</dbReference>
<dbReference type="RefSeq" id="WP_145371759.1">
    <property type="nucleotide sequence ID" value="NZ_CP036275.1"/>
</dbReference>
<dbReference type="Proteomes" id="UP000320496">
    <property type="component" value="Chromosome"/>
</dbReference>
<dbReference type="SUPFAM" id="SSF54593">
    <property type="entry name" value="Glyoxalase/Bleomycin resistance protein/Dihydroxybiphenyl dioxygenase"/>
    <property type="match status" value="1"/>
</dbReference>
<dbReference type="Pfam" id="PF22677">
    <property type="entry name" value="Ble-like_N"/>
    <property type="match status" value="1"/>
</dbReference>
<proteinExistence type="predicted"/>
<dbReference type="PANTHER" id="PTHR36503:SF2">
    <property type="entry name" value="BLR2408 PROTEIN"/>
    <property type="match status" value="1"/>
</dbReference>
<name>A0A517ZDC5_9PLAN</name>
<protein>
    <submittedName>
        <fullName evidence="2">Glyoxalase-like domain protein</fullName>
    </submittedName>
</protein>
<dbReference type="AlphaFoldDB" id="A0A517ZDC5"/>
<dbReference type="InterPro" id="IPR053863">
    <property type="entry name" value="Glyoxy/Ble-like_N"/>
</dbReference>
<organism evidence="2 3">
    <name type="scientific">Maioricimonas rarisocia</name>
    <dbReference type="NCBI Taxonomy" id="2528026"/>
    <lineage>
        <taxon>Bacteria</taxon>
        <taxon>Pseudomonadati</taxon>
        <taxon>Planctomycetota</taxon>
        <taxon>Planctomycetia</taxon>
        <taxon>Planctomycetales</taxon>
        <taxon>Planctomycetaceae</taxon>
        <taxon>Maioricimonas</taxon>
    </lineage>
</organism>
<dbReference type="CDD" id="cd09012">
    <property type="entry name" value="VOC_like"/>
    <property type="match status" value="1"/>
</dbReference>
<evidence type="ECO:0000313" key="3">
    <source>
        <dbReference type="Proteomes" id="UP000320496"/>
    </source>
</evidence>
<dbReference type="EMBL" id="CP036275">
    <property type="protein sequence ID" value="QDU40468.1"/>
    <property type="molecule type" value="Genomic_DNA"/>
</dbReference>
<reference evidence="2 3" key="1">
    <citation type="submission" date="2019-02" db="EMBL/GenBank/DDBJ databases">
        <title>Deep-cultivation of Planctomycetes and their phenomic and genomic characterization uncovers novel biology.</title>
        <authorList>
            <person name="Wiegand S."/>
            <person name="Jogler M."/>
            <person name="Boedeker C."/>
            <person name="Pinto D."/>
            <person name="Vollmers J."/>
            <person name="Rivas-Marin E."/>
            <person name="Kohn T."/>
            <person name="Peeters S.H."/>
            <person name="Heuer A."/>
            <person name="Rast P."/>
            <person name="Oberbeckmann S."/>
            <person name="Bunk B."/>
            <person name="Jeske O."/>
            <person name="Meyerdierks A."/>
            <person name="Storesund J.E."/>
            <person name="Kallscheuer N."/>
            <person name="Luecker S."/>
            <person name="Lage O.M."/>
            <person name="Pohl T."/>
            <person name="Merkel B.J."/>
            <person name="Hornburger P."/>
            <person name="Mueller R.-W."/>
            <person name="Bruemmer F."/>
            <person name="Labrenz M."/>
            <person name="Spormann A.M."/>
            <person name="Op den Camp H."/>
            <person name="Overmann J."/>
            <person name="Amann R."/>
            <person name="Jetten M.S.M."/>
            <person name="Mascher T."/>
            <person name="Medema M.H."/>
            <person name="Devos D.P."/>
            <person name="Kaster A.-K."/>
            <person name="Ovreas L."/>
            <person name="Rohde M."/>
            <person name="Galperin M.Y."/>
            <person name="Jogler C."/>
        </authorList>
    </citation>
    <scope>NUCLEOTIDE SEQUENCE [LARGE SCALE GENOMIC DNA]</scope>
    <source>
        <strain evidence="2 3">Mal4</strain>
    </source>
</reference>
<accession>A0A517ZDC5</accession>
<sequence>MSRKIFVNLPVQDLQKSIAFFEELGFSVNPQFTDETAACIVISEEIYAMLLTHPRFSDFTPHPISDATTQTEVLIAVSCENREEVDDLTARACKAEGAAVGDPTDYGFMYSRSIHDLDGHIWELVWMDPAQMPQEATVS</sequence>
<feature type="domain" description="VOC" evidence="1">
    <location>
        <begin position="3"/>
        <end position="127"/>
    </location>
</feature>